<evidence type="ECO:0000313" key="2">
    <source>
        <dbReference type="EMBL" id="MXU89991.1"/>
    </source>
</evidence>
<feature type="signal peptide" evidence="1">
    <location>
        <begin position="1"/>
        <end position="18"/>
    </location>
</feature>
<proteinExistence type="predicted"/>
<keyword evidence="1" id="KW-0732">Signal</keyword>
<accession>A0A6B0UKA8</accession>
<dbReference type="EMBL" id="GIFC01007908">
    <property type="protein sequence ID" value="MXU89991.1"/>
    <property type="molecule type" value="Transcribed_RNA"/>
</dbReference>
<reference evidence="2" key="1">
    <citation type="submission" date="2019-12" db="EMBL/GenBank/DDBJ databases">
        <title>An insight into the sialome of adult female Ixodes ricinus ticks feeding for 6 days.</title>
        <authorList>
            <person name="Perner J."/>
            <person name="Ribeiro J.M.C."/>
        </authorList>
    </citation>
    <scope>NUCLEOTIDE SEQUENCE</scope>
    <source>
        <strain evidence="2">Semi-engorged</strain>
        <tissue evidence="2">Salivary glands</tissue>
    </source>
</reference>
<evidence type="ECO:0000256" key="1">
    <source>
        <dbReference type="SAM" id="SignalP"/>
    </source>
</evidence>
<organism evidence="2">
    <name type="scientific">Ixodes ricinus</name>
    <name type="common">Common tick</name>
    <name type="synonym">Acarus ricinus</name>
    <dbReference type="NCBI Taxonomy" id="34613"/>
    <lineage>
        <taxon>Eukaryota</taxon>
        <taxon>Metazoa</taxon>
        <taxon>Ecdysozoa</taxon>
        <taxon>Arthropoda</taxon>
        <taxon>Chelicerata</taxon>
        <taxon>Arachnida</taxon>
        <taxon>Acari</taxon>
        <taxon>Parasitiformes</taxon>
        <taxon>Ixodida</taxon>
        <taxon>Ixodoidea</taxon>
        <taxon>Ixodidae</taxon>
        <taxon>Ixodinae</taxon>
        <taxon>Ixodes</taxon>
    </lineage>
</organism>
<dbReference type="AlphaFoldDB" id="A0A6B0UKA8"/>
<protein>
    <submittedName>
        <fullName evidence="2">Putative secreted protein</fullName>
    </submittedName>
</protein>
<sequence>MGVNSVPLLLCLMSPILQSSFRLFDCLPKGVLLVLWLVVEKPSAAARGGIPPFSWFASSVGEEADGMPIARSAATRSHFGVVADGGGGRETIPVFTSRTVVKQVRLLAERI</sequence>
<feature type="chain" id="PRO_5025353697" evidence="1">
    <location>
        <begin position="19"/>
        <end position="111"/>
    </location>
</feature>
<name>A0A6B0UKA8_IXORI</name>